<protein>
    <submittedName>
        <fullName evidence="1">Uncharacterized protein</fullName>
    </submittedName>
</protein>
<sequence length="169" mass="19003">MIIICPGFHSPQLTEDFITNLGWRNRADYLIIPRSIEPYNFPKLQQWLSQENLDHTPLFFIGFSAGVVGAMATALTWQGNTQGLIAIDGWGVPLAGSFPLYRISHDTFTHLTSAVLGKGQQNFYGSPAVSHLSLWQNPHLAWGWWEIKLGCQVRCSVAKMINEIVTQLY</sequence>
<evidence type="ECO:0000313" key="1">
    <source>
        <dbReference type="EMBL" id="AFZ51865.1"/>
    </source>
</evidence>
<dbReference type="InterPro" id="IPR029058">
    <property type="entry name" value="AB_hydrolase_fold"/>
</dbReference>
<reference evidence="1" key="1">
    <citation type="submission" date="2012-04" db="EMBL/GenBank/DDBJ databases">
        <title>Finished genome of Dactylococcopsis salina PCC 8305.</title>
        <authorList>
            <consortium name="US DOE Joint Genome Institute"/>
            <person name="Gugger M."/>
            <person name="Coursin T."/>
            <person name="Rippka R."/>
            <person name="Tandeau De Marsac N."/>
            <person name="Huntemann M."/>
            <person name="Wei C.-L."/>
            <person name="Han J."/>
            <person name="Detter J.C."/>
            <person name="Han C."/>
            <person name="Tapia R."/>
            <person name="Daligault H."/>
            <person name="Chen A."/>
            <person name="Krypides N."/>
            <person name="Mavromatis K."/>
            <person name="Markowitz V."/>
            <person name="Szeto E."/>
            <person name="Ivanova N."/>
            <person name="Ovchinnikova G."/>
            <person name="Pagani I."/>
            <person name="Pati A."/>
            <person name="Goodwin L."/>
            <person name="Peters L."/>
            <person name="Pitluck S."/>
            <person name="Woyke T."/>
            <person name="Kerfeld C."/>
        </authorList>
    </citation>
    <scope>NUCLEOTIDE SEQUENCE [LARGE SCALE GENOMIC DNA]</scope>
    <source>
        <strain evidence="1">PCC 8305</strain>
    </source>
</reference>
<accession>K9YZX9</accession>
<dbReference type="PATRIC" id="fig|13035.3.peg.3807"/>
<gene>
    <name evidence="1" type="ORF">Dacsa_3361</name>
</gene>
<dbReference type="Gene3D" id="3.40.50.1820">
    <property type="entry name" value="alpha/beta hydrolase"/>
    <property type="match status" value="1"/>
</dbReference>
<name>K9YZX9_DACS8</name>
<dbReference type="SUPFAM" id="SSF53474">
    <property type="entry name" value="alpha/beta-Hydrolases"/>
    <property type="match status" value="1"/>
</dbReference>
<proteinExistence type="predicted"/>
<dbReference type="Proteomes" id="UP000010482">
    <property type="component" value="Chromosome"/>
</dbReference>
<dbReference type="EMBL" id="CP003944">
    <property type="protein sequence ID" value="AFZ51865.1"/>
    <property type="molecule type" value="Genomic_DNA"/>
</dbReference>
<dbReference type="STRING" id="13035.Dacsa_3361"/>
<dbReference type="eggNOG" id="ENOG5030P5G">
    <property type="taxonomic scope" value="Bacteria"/>
</dbReference>
<dbReference type="AlphaFoldDB" id="K9YZX9"/>
<keyword evidence="2" id="KW-1185">Reference proteome</keyword>
<dbReference type="KEGG" id="dsl:Dacsa_3361"/>
<dbReference type="HOGENOM" id="CLU_105888_0_0_3"/>
<dbReference type="OrthoDB" id="529979at2"/>
<evidence type="ECO:0000313" key="2">
    <source>
        <dbReference type="Proteomes" id="UP000010482"/>
    </source>
</evidence>
<dbReference type="RefSeq" id="WP_015230840.1">
    <property type="nucleotide sequence ID" value="NC_019780.1"/>
</dbReference>
<organism evidence="1 2">
    <name type="scientific">Dactylococcopsis salina (strain PCC 8305)</name>
    <name type="common">Myxobactron salinum</name>
    <dbReference type="NCBI Taxonomy" id="13035"/>
    <lineage>
        <taxon>Bacteria</taxon>
        <taxon>Bacillati</taxon>
        <taxon>Cyanobacteriota</taxon>
        <taxon>Cyanophyceae</taxon>
        <taxon>Nodosilineales</taxon>
        <taxon>Cymatolegaceae</taxon>
        <taxon>Dactylococcopsis</taxon>
    </lineage>
</organism>